<dbReference type="Proteomes" id="UP000465112">
    <property type="component" value="Chromosome 8"/>
</dbReference>
<proteinExistence type="predicted"/>
<name>A0A6A5F5A5_PERFL</name>
<evidence type="ECO:0000313" key="2">
    <source>
        <dbReference type="Proteomes" id="UP000465112"/>
    </source>
</evidence>
<keyword evidence="2" id="KW-1185">Reference proteome</keyword>
<sequence length="113" mass="11816">MSLTSGIGGGRQAAASATLLHLLARNTKQRRRGRLDPGCIRLGTGEAPSGSLEVQKAGEGQGVLAHKFTAEEAGLLSDTEADEAELRDADAEVHVSIPVRTQSCNGPLRLTEL</sequence>
<evidence type="ECO:0000313" key="1">
    <source>
        <dbReference type="EMBL" id="KAF1386888.1"/>
    </source>
</evidence>
<dbReference type="EMBL" id="VHII01000008">
    <property type="protein sequence ID" value="KAF1386888.1"/>
    <property type="molecule type" value="Genomic_DNA"/>
</dbReference>
<reference evidence="1 2" key="1">
    <citation type="submission" date="2019-06" db="EMBL/GenBank/DDBJ databases">
        <title>A chromosome-scale genome assembly of the European perch, Perca fluviatilis.</title>
        <authorList>
            <person name="Roques C."/>
            <person name="Zahm M."/>
            <person name="Cabau C."/>
            <person name="Klopp C."/>
            <person name="Bouchez O."/>
            <person name="Donnadieu C."/>
            <person name="Kuhl H."/>
            <person name="Gislard M."/>
            <person name="Guendouz S."/>
            <person name="Journot L."/>
            <person name="Haffray P."/>
            <person name="Bestin A."/>
            <person name="Morvezen R."/>
            <person name="Feron R."/>
            <person name="Wen M."/>
            <person name="Jouanno E."/>
            <person name="Herpin A."/>
            <person name="Schartl M."/>
            <person name="Postlethwait J."/>
            <person name="Schaerlinger B."/>
            <person name="Chardard D."/>
            <person name="Lecocq T."/>
            <person name="Poncet C."/>
            <person name="Jaffrelo L."/>
            <person name="Lampietro C."/>
            <person name="Guiguen Y."/>
        </authorList>
    </citation>
    <scope>NUCLEOTIDE SEQUENCE [LARGE SCALE GENOMIC DNA]</scope>
    <source>
        <tissue evidence="1">Blood</tissue>
    </source>
</reference>
<gene>
    <name evidence="1" type="ORF">PFLUV_G00099530</name>
</gene>
<comment type="caution">
    <text evidence="1">The sequence shown here is derived from an EMBL/GenBank/DDBJ whole genome shotgun (WGS) entry which is preliminary data.</text>
</comment>
<protein>
    <submittedName>
        <fullName evidence="1">Uncharacterized protein</fullName>
    </submittedName>
</protein>
<dbReference type="AlphaFoldDB" id="A0A6A5F5A5"/>
<accession>A0A6A5F5A5</accession>
<organism evidence="1 2">
    <name type="scientific">Perca fluviatilis</name>
    <name type="common">European perch</name>
    <dbReference type="NCBI Taxonomy" id="8168"/>
    <lineage>
        <taxon>Eukaryota</taxon>
        <taxon>Metazoa</taxon>
        <taxon>Chordata</taxon>
        <taxon>Craniata</taxon>
        <taxon>Vertebrata</taxon>
        <taxon>Euteleostomi</taxon>
        <taxon>Actinopterygii</taxon>
        <taxon>Neopterygii</taxon>
        <taxon>Teleostei</taxon>
        <taxon>Neoteleostei</taxon>
        <taxon>Acanthomorphata</taxon>
        <taxon>Eupercaria</taxon>
        <taxon>Perciformes</taxon>
        <taxon>Percoidei</taxon>
        <taxon>Percidae</taxon>
        <taxon>Percinae</taxon>
        <taxon>Perca</taxon>
    </lineage>
</organism>